<evidence type="ECO:0000256" key="1">
    <source>
        <dbReference type="ARBA" id="ARBA00004651"/>
    </source>
</evidence>
<evidence type="ECO:0000256" key="3">
    <source>
        <dbReference type="ARBA" id="ARBA00022475"/>
    </source>
</evidence>
<comment type="caution">
    <text evidence="9">The sequence shown here is derived from an EMBL/GenBank/DDBJ whole genome shotgun (WGS) entry which is preliminary data.</text>
</comment>
<keyword evidence="3" id="KW-1003">Cell membrane</keyword>
<name>A0A7X0JH11_9HYPH</name>
<dbReference type="CDD" id="cd06261">
    <property type="entry name" value="TM_PBP2"/>
    <property type="match status" value="1"/>
</dbReference>
<accession>A0A7X0JH11</accession>
<comment type="subcellular location">
    <subcellularLocation>
        <location evidence="1 7">Cell membrane</location>
        <topology evidence="1 7">Multi-pass membrane protein</topology>
    </subcellularLocation>
</comment>
<reference evidence="9 10" key="1">
    <citation type="submission" date="2020-08" db="EMBL/GenBank/DDBJ databases">
        <title>The Agave Microbiome: Exploring the role of microbial communities in plant adaptations to desert environments.</title>
        <authorList>
            <person name="Partida-Martinez L.P."/>
        </authorList>
    </citation>
    <scope>NUCLEOTIDE SEQUENCE [LARGE SCALE GENOMIC DNA]</scope>
    <source>
        <strain evidence="9 10">AS3.12</strain>
    </source>
</reference>
<feature type="transmembrane region" description="Helical" evidence="7">
    <location>
        <begin position="94"/>
        <end position="122"/>
    </location>
</feature>
<dbReference type="PANTHER" id="PTHR30151">
    <property type="entry name" value="ALKANE SULFONATE ABC TRANSPORTER-RELATED, MEMBRANE SUBUNIT"/>
    <property type="match status" value="1"/>
</dbReference>
<keyword evidence="2 7" id="KW-0813">Transport</keyword>
<evidence type="ECO:0000256" key="7">
    <source>
        <dbReference type="RuleBase" id="RU363032"/>
    </source>
</evidence>
<dbReference type="Gene3D" id="1.10.3720.10">
    <property type="entry name" value="MetI-like"/>
    <property type="match status" value="1"/>
</dbReference>
<evidence type="ECO:0000313" key="9">
    <source>
        <dbReference type="EMBL" id="MBB6507389.1"/>
    </source>
</evidence>
<evidence type="ECO:0000256" key="5">
    <source>
        <dbReference type="ARBA" id="ARBA00022989"/>
    </source>
</evidence>
<keyword evidence="10" id="KW-1185">Reference proteome</keyword>
<keyword evidence="5 7" id="KW-1133">Transmembrane helix</keyword>
<protein>
    <submittedName>
        <fullName evidence="9">NitT/TauT family transport system permease protein</fullName>
    </submittedName>
</protein>
<evidence type="ECO:0000259" key="8">
    <source>
        <dbReference type="PROSITE" id="PS50928"/>
    </source>
</evidence>
<comment type="similarity">
    <text evidence="7">Belongs to the binding-protein-dependent transport system permease family.</text>
</comment>
<evidence type="ECO:0000256" key="6">
    <source>
        <dbReference type="ARBA" id="ARBA00023136"/>
    </source>
</evidence>
<feature type="transmembrane region" description="Helical" evidence="7">
    <location>
        <begin position="214"/>
        <end position="236"/>
    </location>
</feature>
<dbReference type="GO" id="GO:0055085">
    <property type="term" value="P:transmembrane transport"/>
    <property type="evidence" value="ECO:0007669"/>
    <property type="project" value="InterPro"/>
</dbReference>
<feature type="transmembrane region" description="Helical" evidence="7">
    <location>
        <begin position="36"/>
        <end position="57"/>
    </location>
</feature>
<dbReference type="AlphaFoldDB" id="A0A7X0JH11"/>
<evidence type="ECO:0000256" key="2">
    <source>
        <dbReference type="ARBA" id="ARBA00022448"/>
    </source>
</evidence>
<sequence length="294" mass="32001">MSDPIVAAYKSTPLKAQVERYSPVPLAPAPSVGRRLVLSFAPPLILGILIVAAYALIRADLPAHRQFLMPSAEGLWSQAFGIAAFRSELLMRALTTISIAITGLAVSIPVGIMLGIVMFRVYALEKAVFPYLVALQSIPIMAIIPLIQSALGFGFLPKVLIVALFTFFAIPTTLLLGLKSVDRNILELFKLQNASWWVMLRKAALPSAAPTLFAGLRISGSLAVIAAIVSELFFLSGKGGLGQLLMNAKIDFKYEQMYAALIVASALSITVYLTFNWLGNRLFAHWHESSDRQR</sequence>
<evidence type="ECO:0000256" key="4">
    <source>
        <dbReference type="ARBA" id="ARBA00022692"/>
    </source>
</evidence>
<dbReference type="Pfam" id="PF00528">
    <property type="entry name" value="BPD_transp_1"/>
    <property type="match status" value="1"/>
</dbReference>
<dbReference type="InterPro" id="IPR000515">
    <property type="entry name" value="MetI-like"/>
</dbReference>
<dbReference type="PROSITE" id="PS50928">
    <property type="entry name" value="ABC_TM1"/>
    <property type="match status" value="1"/>
</dbReference>
<feature type="transmembrane region" description="Helical" evidence="7">
    <location>
        <begin position="257"/>
        <end position="278"/>
    </location>
</feature>
<dbReference type="GO" id="GO:0005886">
    <property type="term" value="C:plasma membrane"/>
    <property type="evidence" value="ECO:0007669"/>
    <property type="project" value="UniProtKB-SubCell"/>
</dbReference>
<evidence type="ECO:0000313" key="10">
    <source>
        <dbReference type="Proteomes" id="UP000585437"/>
    </source>
</evidence>
<organism evidence="9 10">
    <name type="scientific">Rhizobium soli</name>
    <dbReference type="NCBI Taxonomy" id="424798"/>
    <lineage>
        <taxon>Bacteria</taxon>
        <taxon>Pseudomonadati</taxon>
        <taxon>Pseudomonadota</taxon>
        <taxon>Alphaproteobacteria</taxon>
        <taxon>Hyphomicrobiales</taxon>
        <taxon>Rhizobiaceae</taxon>
        <taxon>Rhizobium/Agrobacterium group</taxon>
        <taxon>Rhizobium</taxon>
    </lineage>
</organism>
<feature type="transmembrane region" description="Helical" evidence="7">
    <location>
        <begin position="159"/>
        <end position="178"/>
    </location>
</feature>
<dbReference type="PANTHER" id="PTHR30151:SF20">
    <property type="entry name" value="ABC TRANSPORTER PERMEASE PROTEIN HI_0355-RELATED"/>
    <property type="match status" value="1"/>
</dbReference>
<proteinExistence type="inferred from homology"/>
<dbReference type="RefSeq" id="WP_062582561.1">
    <property type="nucleotide sequence ID" value="NZ_JACHBU010000001.1"/>
</dbReference>
<keyword evidence="4 7" id="KW-0812">Transmembrane</keyword>
<dbReference type="EMBL" id="JACHBU010000001">
    <property type="protein sequence ID" value="MBB6507389.1"/>
    <property type="molecule type" value="Genomic_DNA"/>
</dbReference>
<keyword evidence="6 7" id="KW-0472">Membrane</keyword>
<dbReference type="InterPro" id="IPR035906">
    <property type="entry name" value="MetI-like_sf"/>
</dbReference>
<dbReference type="Proteomes" id="UP000585437">
    <property type="component" value="Unassembled WGS sequence"/>
</dbReference>
<dbReference type="SUPFAM" id="SSF161098">
    <property type="entry name" value="MetI-like"/>
    <property type="match status" value="1"/>
</dbReference>
<feature type="transmembrane region" description="Helical" evidence="7">
    <location>
        <begin position="128"/>
        <end position="147"/>
    </location>
</feature>
<gene>
    <name evidence="9" type="ORF">F4695_000708</name>
</gene>
<feature type="domain" description="ABC transmembrane type-1" evidence="8">
    <location>
        <begin position="93"/>
        <end position="279"/>
    </location>
</feature>